<sequence length="258" mass="27665">MRPYTRLSLALGTAFALFVPAALAEAAAVAPAEAERPAAAAVATDCPVLDPPPSQEDLDRYFCGDPRLGPAELPDDGVVGDLMRGYQRLGRLSPTEFLDRHREAYTDPRTGEDKESWIYPGRKGFAVVGGEVQSYEVEVAAGVMLDRFGSPWGSFLAPAGTPYTQRSLPPDSLNTWPGGPVHNYRCYEVLDAFNAEIGPIAPAFEQPGGGDQLYLDPALVPEAEGQGHLGVDSLVKWGYVEDRPAEDCAVAERFGLAA</sequence>
<dbReference type="GO" id="GO:0050135">
    <property type="term" value="F:NADP+ nucleosidase activity"/>
    <property type="evidence" value="ECO:0007669"/>
    <property type="project" value="InterPro"/>
</dbReference>
<dbReference type="OrthoDB" id="4745173at2"/>
<evidence type="ECO:0000313" key="4">
    <source>
        <dbReference type="Proteomes" id="UP000215005"/>
    </source>
</evidence>
<dbReference type="PANTHER" id="PTHR42059:SF1">
    <property type="entry name" value="TNT DOMAIN-CONTAINING PROTEIN"/>
    <property type="match status" value="1"/>
</dbReference>
<dbReference type="Proteomes" id="UP000215005">
    <property type="component" value="Chromosome"/>
</dbReference>
<dbReference type="EMBL" id="CP022753">
    <property type="protein sequence ID" value="ASU85290.1"/>
    <property type="molecule type" value="Genomic_DNA"/>
</dbReference>
<evidence type="ECO:0000259" key="2">
    <source>
        <dbReference type="Pfam" id="PF14021"/>
    </source>
</evidence>
<proteinExistence type="predicted"/>
<name>A0A223SB13_9ACTN</name>
<dbReference type="PANTHER" id="PTHR42059">
    <property type="entry name" value="TNT DOMAIN-CONTAINING PROTEIN"/>
    <property type="match status" value="1"/>
</dbReference>
<accession>A0A223SB13</accession>
<feature type="signal peptide" evidence="1">
    <location>
        <begin position="1"/>
        <end position="24"/>
    </location>
</feature>
<evidence type="ECO:0000313" key="3">
    <source>
        <dbReference type="EMBL" id="ASU85290.1"/>
    </source>
</evidence>
<dbReference type="Pfam" id="PF14021">
    <property type="entry name" value="TNT"/>
    <property type="match status" value="1"/>
</dbReference>
<dbReference type="AlphaFoldDB" id="A0A223SB13"/>
<reference evidence="3 4" key="1">
    <citation type="submission" date="2017-08" db="EMBL/GenBank/DDBJ databases">
        <title>The complete genome sequence of Nocardiopsis gilva YIM 90087.</title>
        <authorList>
            <person name="Yin M."/>
            <person name="Tang S."/>
        </authorList>
    </citation>
    <scope>NUCLEOTIDE SEQUENCE [LARGE SCALE GENOMIC DNA]</scope>
    <source>
        <strain evidence="3 4">YIM 90087</strain>
    </source>
</reference>
<organism evidence="3 4">
    <name type="scientific">Nocardiopsis gilva YIM 90087</name>
    <dbReference type="NCBI Taxonomy" id="1235441"/>
    <lineage>
        <taxon>Bacteria</taxon>
        <taxon>Bacillati</taxon>
        <taxon>Actinomycetota</taxon>
        <taxon>Actinomycetes</taxon>
        <taxon>Streptosporangiales</taxon>
        <taxon>Nocardiopsidaceae</taxon>
        <taxon>Nocardiopsis</taxon>
    </lineage>
</organism>
<dbReference type="RefSeq" id="WP_094932697.1">
    <property type="nucleotide sequence ID" value="NZ_CP022753.1"/>
</dbReference>
<dbReference type="InterPro" id="IPR025331">
    <property type="entry name" value="TNT"/>
</dbReference>
<dbReference type="KEGG" id="ngv:CDO52_23090"/>
<dbReference type="InterPro" id="IPR053024">
    <property type="entry name" value="Fungal_surface_NADase"/>
</dbReference>
<evidence type="ECO:0000256" key="1">
    <source>
        <dbReference type="SAM" id="SignalP"/>
    </source>
</evidence>
<keyword evidence="4" id="KW-1185">Reference proteome</keyword>
<protein>
    <recommendedName>
        <fullName evidence="2">TNT domain-containing protein</fullName>
    </recommendedName>
</protein>
<feature type="domain" description="TNT" evidence="2">
    <location>
        <begin position="139"/>
        <end position="240"/>
    </location>
</feature>
<keyword evidence="1" id="KW-0732">Signal</keyword>
<feature type="chain" id="PRO_5038639783" description="TNT domain-containing protein" evidence="1">
    <location>
        <begin position="25"/>
        <end position="258"/>
    </location>
</feature>
<gene>
    <name evidence="3" type="ORF">CDO52_23090</name>
</gene>